<dbReference type="Pfam" id="PF08240">
    <property type="entry name" value="ADH_N"/>
    <property type="match status" value="1"/>
</dbReference>
<evidence type="ECO:0000259" key="1">
    <source>
        <dbReference type="SMART" id="SM00829"/>
    </source>
</evidence>
<dbReference type="SUPFAM" id="SSF51735">
    <property type="entry name" value="NAD(P)-binding Rossmann-fold domains"/>
    <property type="match status" value="1"/>
</dbReference>
<dbReference type="InterPro" id="IPR020843">
    <property type="entry name" value="ER"/>
</dbReference>
<dbReference type="Pfam" id="PF00107">
    <property type="entry name" value="ADH_zinc_N"/>
    <property type="match status" value="1"/>
</dbReference>
<gene>
    <name evidence="2" type="ORF">EDC22_10313</name>
</gene>
<dbReference type="InterPro" id="IPR011032">
    <property type="entry name" value="GroES-like_sf"/>
</dbReference>
<comment type="caution">
    <text evidence="2">The sequence shown here is derived from an EMBL/GenBank/DDBJ whole genome shotgun (WGS) entry which is preliminary data.</text>
</comment>
<dbReference type="OrthoDB" id="4190732at2"/>
<dbReference type="Gene3D" id="3.40.50.720">
    <property type="entry name" value="NAD(P)-binding Rossmann-like Domain"/>
    <property type="match status" value="1"/>
</dbReference>
<keyword evidence="3" id="KW-1185">Reference proteome</keyword>
<dbReference type="InterPro" id="IPR013154">
    <property type="entry name" value="ADH-like_N"/>
</dbReference>
<dbReference type="InterPro" id="IPR051397">
    <property type="entry name" value="Zn-ADH-like_protein"/>
</dbReference>
<dbReference type="PANTHER" id="PTHR43677:SF4">
    <property type="entry name" value="QUINONE OXIDOREDUCTASE-LIKE PROTEIN 2"/>
    <property type="match status" value="1"/>
</dbReference>
<dbReference type="Gene3D" id="3.90.180.10">
    <property type="entry name" value="Medium-chain alcohol dehydrogenases, catalytic domain"/>
    <property type="match status" value="1"/>
</dbReference>
<dbReference type="SMART" id="SM00829">
    <property type="entry name" value="PKS_ER"/>
    <property type="match status" value="1"/>
</dbReference>
<organism evidence="2 3">
    <name type="scientific">Tepidamorphus gemmatus</name>
    <dbReference type="NCBI Taxonomy" id="747076"/>
    <lineage>
        <taxon>Bacteria</taxon>
        <taxon>Pseudomonadati</taxon>
        <taxon>Pseudomonadota</taxon>
        <taxon>Alphaproteobacteria</taxon>
        <taxon>Hyphomicrobiales</taxon>
        <taxon>Tepidamorphaceae</taxon>
        <taxon>Tepidamorphus</taxon>
    </lineage>
</organism>
<sequence length="332" mass="34835">MKAVLCETLGPPSKLVVRDLPEPRPGPGEVAVRVRAAALNFFDTLIIEGKYQFKPQLPFSPGAEFCGTVAALGEGVTGFAEGDLVAGFPGWGACRETVVVPAAKLVHVPAGADPEQAAGLIVTYGTTLHALADRAKLKPGETLAVLGASGGVGAAAVEIGKLLGARVIAAASSPDKLDFCRALGADEVIDYTREDLKERLKELTGGRGVDVVYDPVGGDYAEPALRSMAWQGRYLVIGFAAGQIPKIPLNLVLLKGCDIVGVFYGKFAEVEAEADRANTARLLGWLAEGRLKVAIHGRYPLERTVDALEALARREIKGKAVIVMEADAAAAR</sequence>
<feature type="domain" description="Enoyl reductase (ER)" evidence="1">
    <location>
        <begin position="10"/>
        <end position="322"/>
    </location>
</feature>
<dbReference type="SUPFAM" id="SSF50129">
    <property type="entry name" value="GroES-like"/>
    <property type="match status" value="1"/>
</dbReference>
<reference evidence="2 3" key="1">
    <citation type="submission" date="2019-03" db="EMBL/GenBank/DDBJ databases">
        <title>Genomic Encyclopedia of Type Strains, Phase IV (KMG-IV): sequencing the most valuable type-strain genomes for metagenomic binning, comparative biology and taxonomic classification.</title>
        <authorList>
            <person name="Goeker M."/>
        </authorList>
    </citation>
    <scope>NUCLEOTIDE SEQUENCE [LARGE SCALE GENOMIC DNA]</scope>
    <source>
        <strain evidence="2 3">DSM 19345</strain>
    </source>
</reference>
<dbReference type="AlphaFoldDB" id="A0A4R3MD85"/>
<dbReference type="EMBL" id="SMAK01000003">
    <property type="protein sequence ID" value="TCT11704.1"/>
    <property type="molecule type" value="Genomic_DNA"/>
</dbReference>
<dbReference type="GO" id="GO:0016491">
    <property type="term" value="F:oxidoreductase activity"/>
    <property type="evidence" value="ECO:0007669"/>
    <property type="project" value="InterPro"/>
</dbReference>
<proteinExistence type="predicted"/>
<evidence type="ECO:0000313" key="3">
    <source>
        <dbReference type="Proteomes" id="UP000295678"/>
    </source>
</evidence>
<protein>
    <submittedName>
        <fullName evidence="2">NADPH2:quinone reductase</fullName>
    </submittedName>
</protein>
<accession>A0A4R3MD85</accession>
<name>A0A4R3MD85_9HYPH</name>
<dbReference type="InterPro" id="IPR036291">
    <property type="entry name" value="NAD(P)-bd_dom_sf"/>
</dbReference>
<dbReference type="Proteomes" id="UP000295678">
    <property type="component" value="Unassembled WGS sequence"/>
</dbReference>
<dbReference type="CDD" id="cd08241">
    <property type="entry name" value="QOR1"/>
    <property type="match status" value="1"/>
</dbReference>
<dbReference type="InterPro" id="IPR013149">
    <property type="entry name" value="ADH-like_C"/>
</dbReference>
<evidence type="ECO:0000313" key="2">
    <source>
        <dbReference type="EMBL" id="TCT11704.1"/>
    </source>
</evidence>
<dbReference type="RefSeq" id="WP_132805624.1">
    <property type="nucleotide sequence ID" value="NZ_SMAK01000003.1"/>
</dbReference>
<dbReference type="PANTHER" id="PTHR43677">
    <property type="entry name" value="SHORT-CHAIN DEHYDROGENASE/REDUCTASE"/>
    <property type="match status" value="1"/>
</dbReference>